<reference evidence="1" key="1">
    <citation type="submission" date="2014-09" db="EMBL/GenBank/DDBJ databases">
        <authorList>
            <person name="Magalhaes I.L.F."/>
            <person name="Oliveira U."/>
            <person name="Santos F.R."/>
            <person name="Vidigal T.H.D.A."/>
            <person name="Brescovit A.D."/>
            <person name="Santos A.J."/>
        </authorList>
    </citation>
    <scope>NUCLEOTIDE SEQUENCE</scope>
    <source>
        <tissue evidence="1">Shoot tissue taken approximately 20 cm above the soil surface</tissue>
    </source>
</reference>
<proteinExistence type="predicted"/>
<evidence type="ECO:0000313" key="1">
    <source>
        <dbReference type="EMBL" id="JAD99809.1"/>
    </source>
</evidence>
<name>A0A0A9EGB7_ARUDO</name>
<reference evidence="1" key="2">
    <citation type="journal article" date="2015" name="Data Brief">
        <title>Shoot transcriptome of the giant reed, Arundo donax.</title>
        <authorList>
            <person name="Barrero R.A."/>
            <person name="Guerrero F.D."/>
            <person name="Moolhuijzen P."/>
            <person name="Goolsby J.A."/>
            <person name="Tidwell J."/>
            <person name="Bellgard S.E."/>
            <person name="Bellgard M.I."/>
        </authorList>
    </citation>
    <scope>NUCLEOTIDE SEQUENCE</scope>
    <source>
        <tissue evidence="1">Shoot tissue taken approximately 20 cm above the soil surface</tissue>
    </source>
</reference>
<protein>
    <submittedName>
        <fullName evidence="1">Uncharacterized protein</fullName>
    </submittedName>
</protein>
<accession>A0A0A9EGB7</accession>
<sequence>MWLKCAFTAFRSFCCSNEQEPKKLQDKLCCR</sequence>
<dbReference type="AlphaFoldDB" id="A0A0A9EGB7"/>
<organism evidence="1">
    <name type="scientific">Arundo donax</name>
    <name type="common">Giant reed</name>
    <name type="synonym">Donax arundinaceus</name>
    <dbReference type="NCBI Taxonomy" id="35708"/>
    <lineage>
        <taxon>Eukaryota</taxon>
        <taxon>Viridiplantae</taxon>
        <taxon>Streptophyta</taxon>
        <taxon>Embryophyta</taxon>
        <taxon>Tracheophyta</taxon>
        <taxon>Spermatophyta</taxon>
        <taxon>Magnoliopsida</taxon>
        <taxon>Liliopsida</taxon>
        <taxon>Poales</taxon>
        <taxon>Poaceae</taxon>
        <taxon>PACMAD clade</taxon>
        <taxon>Arundinoideae</taxon>
        <taxon>Arundineae</taxon>
        <taxon>Arundo</taxon>
    </lineage>
</organism>
<dbReference type="EMBL" id="GBRH01198086">
    <property type="protein sequence ID" value="JAD99809.1"/>
    <property type="molecule type" value="Transcribed_RNA"/>
</dbReference>